<proteinExistence type="predicted"/>
<name>A0A160TEQ0_9ZZZZ</name>
<evidence type="ECO:0000313" key="1">
    <source>
        <dbReference type="EMBL" id="CUS43120.1"/>
    </source>
</evidence>
<dbReference type="InterPro" id="IPR014121">
    <property type="entry name" value="TraN_Ftype"/>
</dbReference>
<reference evidence="1" key="1">
    <citation type="submission" date="2015-10" db="EMBL/GenBank/DDBJ databases">
        <authorList>
            <person name="Gilbert D.G."/>
        </authorList>
    </citation>
    <scope>NUCLEOTIDE SEQUENCE</scope>
</reference>
<accession>A0A160TEQ0</accession>
<dbReference type="AlphaFoldDB" id="A0A160TEQ0"/>
<organism evidence="1">
    <name type="scientific">hydrothermal vent metagenome</name>
    <dbReference type="NCBI Taxonomy" id="652676"/>
    <lineage>
        <taxon>unclassified sequences</taxon>
        <taxon>metagenomes</taxon>
        <taxon>ecological metagenomes</taxon>
    </lineage>
</organism>
<sequence length="362" mass="37545">MRLPRPVLVSLLLNATSLVPATAAAQQICAVDLNGNGDAADTGETANCHLTATGGYACPIGETACIADAAGAMQCPLGPQYACAAPASGGPATCSANACIDTSSHPIVEAPPVNDPGVLPDGPVDAEGNCLGQIEIFAGHGARCRPAGLFTTFSNCCKDKGKIVKDGMGGSLTSISTKIAVARGVFTGMKAAYTAFKAGATASQAASSGAHAMIAGIDPTSIAISLAVNFMIEVLLQGCDQEDMEVGMLRGSGMCHEVGSYCTASVLGICLQKARGHCCFNTKLGRIIQEQGRPQIKSFNAKGWGTPKNPYCRGFTAEEFQALDFSKMDLSEYYAEIETRAQTQIQTDMKGKIDAYQQTINH</sequence>
<protein>
    <submittedName>
        <fullName evidence="1">IncF plasmid conjugative transfer protein TraN</fullName>
    </submittedName>
</protein>
<dbReference type="EMBL" id="CZQE01000009">
    <property type="protein sequence ID" value="CUS43120.1"/>
    <property type="molecule type" value="Genomic_DNA"/>
</dbReference>
<dbReference type="Pfam" id="PF06986">
    <property type="entry name" value="F_T4SS_TraN"/>
    <property type="match status" value="1"/>
</dbReference>
<gene>
    <name evidence="1" type="ORF">MGWOODY_Smn3633</name>
</gene>